<accession>A0A0C3D6H0</accession>
<protein>
    <submittedName>
        <fullName evidence="1">Uncharacterized protein</fullName>
    </submittedName>
</protein>
<dbReference type="Proteomes" id="UP000053989">
    <property type="component" value="Unassembled WGS sequence"/>
</dbReference>
<reference evidence="1 2" key="1">
    <citation type="submission" date="2014-04" db="EMBL/GenBank/DDBJ databases">
        <authorList>
            <consortium name="DOE Joint Genome Institute"/>
            <person name="Kuo A."/>
            <person name="Kohler A."/>
            <person name="Nagy L.G."/>
            <person name="Floudas D."/>
            <person name="Copeland A."/>
            <person name="Barry K.W."/>
            <person name="Cichocki N."/>
            <person name="Veneault-Fourrey C."/>
            <person name="LaButti K."/>
            <person name="Lindquist E.A."/>
            <person name="Lipzen A."/>
            <person name="Lundell T."/>
            <person name="Morin E."/>
            <person name="Murat C."/>
            <person name="Sun H."/>
            <person name="Tunlid A."/>
            <person name="Henrissat B."/>
            <person name="Grigoriev I.V."/>
            <person name="Hibbett D.S."/>
            <person name="Martin F."/>
            <person name="Nordberg H.P."/>
            <person name="Cantor M.N."/>
            <person name="Hua S.X."/>
        </authorList>
    </citation>
    <scope>NUCLEOTIDE SEQUENCE [LARGE SCALE GENOMIC DNA]</scope>
    <source>
        <strain evidence="1 2">Foug A</strain>
    </source>
</reference>
<dbReference type="EMBL" id="KN822229">
    <property type="protein sequence ID" value="KIM52009.1"/>
    <property type="molecule type" value="Genomic_DNA"/>
</dbReference>
<keyword evidence="2" id="KW-1185">Reference proteome</keyword>
<dbReference type="HOGENOM" id="CLU_2499180_0_0_1"/>
<name>A0A0C3D6H0_9AGAM</name>
<gene>
    <name evidence="1" type="ORF">SCLCIDRAFT_588920</name>
</gene>
<organism evidence="1 2">
    <name type="scientific">Scleroderma citrinum Foug A</name>
    <dbReference type="NCBI Taxonomy" id="1036808"/>
    <lineage>
        <taxon>Eukaryota</taxon>
        <taxon>Fungi</taxon>
        <taxon>Dikarya</taxon>
        <taxon>Basidiomycota</taxon>
        <taxon>Agaricomycotina</taxon>
        <taxon>Agaricomycetes</taxon>
        <taxon>Agaricomycetidae</taxon>
        <taxon>Boletales</taxon>
        <taxon>Sclerodermatineae</taxon>
        <taxon>Sclerodermataceae</taxon>
        <taxon>Scleroderma</taxon>
    </lineage>
</organism>
<sequence>MHEPSIRHQMVGSAARASRHEINLGIRFLPTGSAGVIHRVREVQLVVIDIWNLGCFSALMKFLRALTFLVLWISTLRTPSDATEYT</sequence>
<evidence type="ECO:0000313" key="1">
    <source>
        <dbReference type="EMBL" id="KIM52009.1"/>
    </source>
</evidence>
<evidence type="ECO:0000313" key="2">
    <source>
        <dbReference type="Proteomes" id="UP000053989"/>
    </source>
</evidence>
<proteinExistence type="predicted"/>
<dbReference type="AlphaFoldDB" id="A0A0C3D6H0"/>
<dbReference type="InParanoid" id="A0A0C3D6H0"/>
<reference evidence="2" key="2">
    <citation type="submission" date="2015-01" db="EMBL/GenBank/DDBJ databases">
        <title>Evolutionary Origins and Diversification of the Mycorrhizal Mutualists.</title>
        <authorList>
            <consortium name="DOE Joint Genome Institute"/>
            <consortium name="Mycorrhizal Genomics Consortium"/>
            <person name="Kohler A."/>
            <person name="Kuo A."/>
            <person name="Nagy L.G."/>
            <person name="Floudas D."/>
            <person name="Copeland A."/>
            <person name="Barry K.W."/>
            <person name="Cichocki N."/>
            <person name="Veneault-Fourrey C."/>
            <person name="LaButti K."/>
            <person name="Lindquist E.A."/>
            <person name="Lipzen A."/>
            <person name="Lundell T."/>
            <person name="Morin E."/>
            <person name="Murat C."/>
            <person name="Riley R."/>
            <person name="Ohm R."/>
            <person name="Sun H."/>
            <person name="Tunlid A."/>
            <person name="Henrissat B."/>
            <person name="Grigoriev I.V."/>
            <person name="Hibbett D.S."/>
            <person name="Martin F."/>
        </authorList>
    </citation>
    <scope>NUCLEOTIDE SEQUENCE [LARGE SCALE GENOMIC DNA]</scope>
    <source>
        <strain evidence="2">Foug A</strain>
    </source>
</reference>